<protein>
    <submittedName>
        <fullName evidence="1">Uncharacterized protein</fullName>
    </submittedName>
</protein>
<name>A0ABQ9XZP9_9EUKA</name>
<gene>
    <name evidence="1" type="ORF">BLNAU_8023</name>
</gene>
<dbReference type="Gene3D" id="1.25.10.10">
    <property type="entry name" value="Leucine-rich Repeat Variant"/>
    <property type="match status" value="1"/>
</dbReference>
<evidence type="ECO:0000313" key="1">
    <source>
        <dbReference type="EMBL" id="KAK2956948.1"/>
    </source>
</evidence>
<dbReference type="Proteomes" id="UP001281761">
    <property type="component" value="Unassembled WGS sequence"/>
</dbReference>
<dbReference type="InterPro" id="IPR016024">
    <property type="entry name" value="ARM-type_fold"/>
</dbReference>
<comment type="caution">
    <text evidence="1">The sequence shown here is derived from an EMBL/GenBank/DDBJ whole genome shotgun (WGS) entry which is preliminary data.</text>
</comment>
<dbReference type="EMBL" id="JARBJD010000050">
    <property type="protein sequence ID" value="KAK2956948.1"/>
    <property type="molecule type" value="Genomic_DNA"/>
</dbReference>
<reference evidence="1 2" key="1">
    <citation type="journal article" date="2022" name="bioRxiv">
        <title>Genomics of Preaxostyla Flagellates Illuminates Evolutionary Transitions and the Path Towards Mitochondrial Loss.</title>
        <authorList>
            <person name="Novak L.V.F."/>
            <person name="Treitli S.C."/>
            <person name="Pyrih J."/>
            <person name="Halakuc P."/>
            <person name="Pipaliya S.V."/>
            <person name="Vacek V."/>
            <person name="Brzon O."/>
            <person name="Soukal P."/>
            <person name="Eme L."/>
            <person name="Dacks J.B."/>
            <person name="Karnkowska A."/>
            <person name="Elias M."/>
            <person name="Hampl V."/>
        </authorList>
    </citation>
    <scope>NUCLEOTIDE SEQUENCE [LARGE SCALE GENOMIC DNA]</scope>
    <source>
        <strain evidence="1">NAU3</strain>
        <tissue evidence="1">Gut</tissue>
    </source>
</reference>
<dbReference type="InterPro" id="IPR011989">
    <property type="entry name" value="ARM-like"/>
</dbReference>
<proteinExistence type="predicted"/>
<sequence length="547" mass="61027">MLEQNTHLRVKADQTIGDSFWLMNLRSGAVSNSRHVPNSPSLRDTMLVDKTPIRPGIDAKKAKQTNLVEALLTQICGKSKPLRPKMLKDLLVLATESNWALSAILEVDYIKPLEAYCEKTQPCEVPIAFPKLLSLIAKTSEDELNRICESSIPSILLKCVLSTKSTIVRTAIGDCLLMMISTHRSCSTIIAHHKTEILAFLGRCESRELSGPLLTILAHLCFSPQLDVSMLALKALSTRCKSDSQTYSFLRTLGVPSGSTDSSSELVPFARRLCSTLAEHVSEMKSLFAESSASGGTISALSPTLPSESPLLNGNADLEVLCQGFSLLQLLLSTRDNTFHKILIDFNFVPLLKSTTIACLDLLDRQESESSYEPSDRTDLLIKVLNDSWDCTADSLCSSHKSLHPMLETTFSDVPQLCSLLERTSCHSSPTHNSHLRMIINFASSQHHLIPRLLEENLVERGIHTTKPMTVPTTHGEFHLDLIWTIVNLIWDPSDITQNQEDKKRIRMLQFERVLKPAKQYLQFILQREEFIPTDDVGARAKTVGRW</sequence>
<dbReference type="SUPFAM" id="SSF48371">
    <property type="entry name" value="ARM repeat"/>
    <property type="match status" value="1"/>
</dbReference>
<keyword evidence="2" id="KW-1185">Reference proteome</keyword>
<evidence type="ECO:0000313" key="2">
    <source>
        <dbReference type="Proteomes" id="UP001281761"/>
    </source>
</evidence>
<organism evidence="1 2">
    <name type="scientific">Blattamonas nauphoetae</name>
    <dbReference type="NCBI Taxonomy" id="2049346"/>
    <lineage>
        <taxon>Eukaryota</taxon>
        <taxon>Metamonada</taxon>
        <taxon>Preaxostyla</taxon>
        <taxon>Oxymonadida</taxon>
        <taxon>Blattamonas</taxon>
    </lineage>
</organism>
<accession>A0ABQ9XZP9</accession>